<evidence type="ECO:0000256" key="6">
    <source>
        <dbReference type="HAMAP-Rule" id="MF_01659"/>
    </source>
</evidence>
<dbReference type="PANTHER" id="PTHR42916">
    <property type="entry name" value="2-SUCCINYL-5-ENOLPYRUVYL-6-HYDROXY-3-CYCLOHEXENE-1-CARBOXYLATE SYNTHASE"/>
    <property type="match status" value="1"/>
</dbReference>
<comment type="caution">
    <text evidence="8">The sequence shown here is derived from an EMBL/GenBank/DDBJ whole genome shotgun (WGS) entry which is preliminary data.</text>
</comment>
<dbReference type="Gene3D" id="3.40.50.970">
    <property type="match status" value="2"/>
</dbReference>
<keyword evidence="1 6" id="KW-0808">Transferase</keyword>
<evidence type="ECO:0000256" key="5">
    <source>
        <dbReference type="ARBA" id="ARBA00023211"/>
    </source>
</evidence>
<dbReference type="OrthoDB" id="9791859at2"/>
<dbReference type="Proteomes" id="UP000294830">
    <property type="component" value="Unassembled WGS sequence"/>
</dbReference>
<dbReference type="EMBL" id="SLWB01000003">
    <property type="protein sequence ID" value="TCN70526.1"/>
    <property type="molecule type" value="Genomic_DNA"/>
</dbReference>
<gene>
    <name evidence="6" type="primary">menD</name>
    <name evidence="8" type="ORF">CLV25_10341</name>
</gene>
<dbReference type="UniPathway" id="UPA01057">
    <property type="reaction ID" value="UER00164"/>
</dbReference>
<dbReference type="CDD" id="cd02009">
    <property type="entry name" value="TPP_SHCHC_synthase"/>
    <property type="match status" value="1"/>
</dbReference>
<keyword evidence="4 6" id="KW-0786">Thiamine pyrophosphate</keyword>
<keyword evidence="5 6" id="KW-0464">Manganese</keyword>
<comment type="cofactor">
    <cofactor evidence="6">
        <name>thiamine diphosphate</name>
        <dbReference type="ChEBI" id="CHEBI:58937"/>
    </cofactor>
    <text evidence="6">Binds 1 thiamine pyrophosphate per subunit.</text>
</comment>
<evidence type="ECO:0000256" key="1">
    <source>
        <dbReference type="ARBA" id="ARBA00022679"/>
    </source>
</evidence>
<feature type="domain" description="Thiamine pyrophosphate enzyme N-terminal TPP-binding" evidence="7">
    <location>
        <begin position="9"/>
        <end position="120"/>
    </location>
</feature>
<comment type="cofactor">
    <cofactor evidence="6">
        <name>Mg(2+)</name>
        <dbReference type="ChEBI" id="CHEBI:18420"/>
    </cofactor>
    <cofactor evidence="6">
        <name>Mn(2+)</name>
        <dbReference type="ChEBI" id="CHEBI:29035"/>
    </cofactor>
</comment>
<dbReference type="PIRSF" id="PIRSF004983">
    <property type="entry name" value="MenD"/>
    <property type="match status" value="1"/>
</dbReference>
<comment type="function">
    <text evidence="6">Catalyzes the thiamine diphosphate-dependent decarboxylation of 2-oxoglutarate and the subsequent addition of the resulting succinic semialdehyde-thiamine pyrophosphate anion to isochorismate to yield 2-succinyl-5-enolpyruvyl-6-hydroxy-3-cyclohexene-1-carboxylate (SEPHCHC).</text>
</comment>
<evidence type="ECO:0000313" key="9">
    <source>
        <dbReference type="Proteomes" id="UP000294830"/>
    </source>
</evidence>
<dbReference type="PANTHER" id="PTHR42916:SF1">
    <property type="entry name" value="PROTEIN PHYLLO, CHLOROPLASTIC"/>
    <property type="match status" value="1"/>
</dbReference>
<dbReference type="Pfam" id="PF02776">
    <property type="entry name" value="TPP_enzyme_N"/>
    <property type="match status" value="1"/>
</dbReference>
<evidence type="ECO:0000256" key="2">
    <source>
        <dbReference type="ARBA" id="ARBA00022723"/>
    </source>
</evidence>
<sequence length="554" mass="61363">MYSNKKSIQQLLSLMLEHGVTNVVLSPGSRNAPLIHTFSQHPQLTCYTIVDERSAAYFALGLILKTQKPVAVCCTSGTALLNYSSATAEAYYQKLPLMVISADRPTHWVGQADGQTINQKNVLANFVRRSVTLPEINNADDLWLCNRLVNEALIALTRTDAGPVHVNIPLSEPLYEFTKDSIPAVRKIQLVEGNPSVPSSYVEEWSSFTKKMVVVGQHLPSKELTSAVEKLALRGDTVIIAEHTANLPSAASVQQLEQVLVSLTDSEKAQFAPDILLTLGGHIVSKRFKQLIRRHQPSRHWRIGCDVVDTYQALTDLLDVDAPSFVEGIAKTEVGAKEYHNLWANRSEQAISAGKEYLKGVPYSDMLVYRTVFEQMPSGISLHLGNSTPVRYAQLFSLPSNVDVYSNRGTSGIDGVVSTFTGFASQNDRLSLLLVGELSFLYDSNGLWNRYLSPKARIIVINNGGGGIFRLIDGPSKSEALEQHIEYRHGQSVENIATAFGVEYLSASNEKELECSLERLMDESINMPMLLEVFTPSELNSEVYKGYFEYLKTK</sequence>
<name>A0A4R2ESC9_9BACT</name>
<accession>A0A4R2ESC9</accession>
<keyword evidence="6" id="KW-0474">Menaquinone biosynthesis</keyword>
<dbReference type="InterPro" id="IPR029061">
    <property type="entry name" value="THDP-binding"/>
</dbReference>
<organism evidence="8 9">
    <name type="scientific">Acetobacteroides hydrogenigenes</name>
    <dbReference type="NCBI Taxonomy" id="979970"/>
    <lineage>
        <taxon>Bacteria</taxon>
        <taxon>Pseudomonadati</taxon>
        <taxon>Bacteroidota</taxon>
        <taxon>Bacteroidia</taxon>
        <taxon>Bacteroidales</taxon>
        <taxon>Rikenellaceae</taxon>
        <taxon>Acetobacteroides</taxon>
    </lineage>
</organism>
<reference evidence="8 9" key="1">
    <citation type="submission" date="2019-03" db="EMBL/GenBank/DDBJ databases">
        <title>Genomic Encyclopedia of Archaeal and Bacterial Type Strains, Phase II (KMG-II): from individual species to whole genera.</title>
        <authorList>
            <person name="Goeker M."/>
        </authorList>
    </citation>
    <scope>NUCLEOTIDE SEQUENCE [LARGE SCALE GENOMIC DNA]</scope>
    <source>
        <strain evidence="8 9">RL-C</strain>
    </source>
</reference>
<comment type="catalytic activity">
    <reaction evidence="6">
        <text>isochorismate + 2-oxoglutarate + H(+) = 5-enolpyruvoyl-6-hydroxy-2-succinyl-cyclohex-3-ene-1-carboxylate + CO2</text>
        <dbReference type="Rhea" id="RHEA:25593"/>
        <dbReference type="ChEBI" id="CHEBI:15378"/>
        <dbReference type="ChEBI" id="CHEBI:16526"/>
        <dbReference type="ChEBI" id="CHEBI:16810"/>
        <dbReference type="ChEBI" id="CHEBI:29780"/>
        <dbReference type="ChEBI" id="CHEBI:58818"/>
        <dbReference type="EC" id="2.2.1.9"/>
    </reaction>
</comment>
<comment type="similarity">
    <text evidence="6">Belongs to the TPP enzyme family. MenD subfamily.</text>
</comment>
<dbReference type="Gene3D" id="3.40.50.1220">
    <property type="entry name" value="TPP-binding domain"/>
    <property type="match status" value="1"/>
</dbReference>
<dbReference type="EC" id="2.2.1.9" evidence="6"/>
<dbReference type="GO" id="GO:0009234">
    <property type="term" value="P:menaquinone biosynthetic process"/>
    <property type="evidence" value="ECO:0007669"/>
    <property type="project" value="UniProtKB-UniRule"/>
</dbReference>
<dbReference type="GO" id="GO:0030976">
    <property type="term" value="F:thiamine pyrophosphate binding"/>
    <property type="evidence" value="ECO:0007669"/>
    <property type="project" value="UniProtKB-UniRule"/>
</dbReference>
<dbReference type="GO" id="GO:0030145">
    <property type="term" value="F:manganese ion binding"/>
    <property type="evidence" value="ECO:0007669"/>
    <property type="project" value="UniProtKB-UniRule"/>
</dbReference>
<comment type="pathway">
    <text evidence="6">Quinol/quinone metabolism; 1,4-dihydroxy-2-naphthoate biosynthesis; 1,4-dihydroxy-2-naphthoate from chorismate: step 2/7.</text>
</comment>
<keyword evidence="9" id="KW-1185">Reference proteome</keyword>
<dbReference type="AlphaFoldDB" id="A0A4R2ESC9"/>
<dbReference type="SUPFAM" id="SSF52518">
    <property type="entry name" value="Thiamin diphosphate-binding fold (THDP-binding)"/>
    <property type="match status" value="2"/>
</dbReference>
<proteinExistence type="inferred from homology"/>
<dbReference type="GO" id="GO:0000287">
    <property type="term" value="F:magnesium ion binding"/>
    <property type="evidence" value="ECO:0007669"/>
    <property type="project" value="UniProtKB-UniRule"/>
</dbReference>
<dbReference type="HAMAP" id="MF_01659">
    <property type="entry name" value="MenD"/>
    <property type="match status" value="1"/>
</dbReference>
<dbReference type="UniPathway" id="UPA00079"/>
<evidence type="ECO:0000313" key="8">
    <source>
        <dbReference type="EMBL" id="TCN70526.1"/>
    </source>
</evidence>
<comment type="subunit">
    <text evidence="6">Homodimer.</text>
</comment>
<dbReference type="GO" id="GO:0070204">
    <property type="term" value="F:2-succinyl-5-enolpyruvyl-6-hydroxy-3-cyclohexene-1-carboxylic-acid synthase activity"/>
    <property type="evidence" value="ECO:0007669"/>
    <property type="project" value="UniProtKB-UniRule"/>
</dbReference>
<keyword evidence="3 6" id="KW-0460">Magnesium</keyword>
<dbReference type="RefSeq" id="WP_131838396.1">
    <property type="nucleotide sequence ID" value="NZ_SLWB01000003.1"/>
</dbReference>
<dbReference type="InterPro" id="IPR004433">
    <property type="entry name" value="MenaQ_synth_MenD"/>
</dbReference>
<dbReference type="CDD" id="cd07037">
    <property type="entry name" value="TPP_PYR_MenD"/>
    <property type="match status" value="1"/>
</dbReference>
<evidence type="ECO:0000256" key="3">
    <source>
        <dbReference type="ARBA" id="ARBA00022842"/>
    </source>
</evidence>
<dbReference type="NCBIfam" id="TIGR00173">
    <property type="entry name" value="menD"/>
    <property type="match status" value="1"/>
</dbReference>
<evidence type="ECO:0000256" key="4">
    <source>
        <dbReference type="ARBA" id="ARBA00023052"/>
    </source>
</evidence>
<dbReference type="InterPro" id="IPR012001">
    <property type="entry name" value="Thiamin_PyroP_enz_TPP-bd_dom"/>
</dbReference>
<comment type="pathway">
    <text evidence="6">Quinol/quinone metabolism; menaquinone biosynthesis.</text>
</comment>
<keyword evidence="2 6" id="KW-0479">Metal-binding</keyword>
<protein>
    <recommendedName>
        <fullName evidence="6">2-succinyl-5-enolpyruvyl-6-hydroxy-3-cyclohexene-1-carboxylate synthase</fullName>
        <shortName evidence="6">SEPHCHC synthase</shortName>
        <ecNumber evidence="6">2.2.1.9</ecNumber>
    </recommendedName>
    <alternativeName>
        <fullName evidence="6">Menaquinone biosynthesis protein MenD</fullName>
    </alternativeName>
</protein>
<evidence type="ECO:0000259" key="7">
    <source>
        <dbReference type="Pfam" id="PF02776"/>
    </source>
</evidence>